<dbReference type="PANTHER" id="PTHR11707">
    <property type="entry name" value="L-ASPARAGINASE"/>
    <property type="match status" value="1"/>
</dbReference>
<dbReference type="SFLD" id="SFLDS00057">
    <property type="entry name" value="Glutaminase/Asparaginase"/>
    <property type="match status" value="1"/>
</dbReference>
<evidence type="ECO:0008006" key="9">
    <source>
        <dbReference type="Google" id="ProtNLM"/>
    </source>
</evidence>
<dbReference type="EMBL" id="CP019697">
    <property type="protein sequence ID" value="AQS50871.1"/>
    <property type="molecule type" value="Genomic_DNA"/>
</dbReference>
<dbReference type="InterPro" id="IPR006034">
    <property type="entry name" value="Asparaginase/glutaminase-like"/>
</dbReference>
<dbReference type="InterPro" id="IPR027474">
    <property type="entry name" value="L-asparaginase_N"/>
</dbReference>
<evidence type="ECO:0000256" key="1">
    <source>
        <dbReference type="ARBA" id="ARBA00010518"/>
    </source>
</evidence>
<dbReference type="InterPro" id="IPR027473">
    <property type="entry name" value="L-asparaginase_C"/>
</dbReference>
<dbReference type="SMART" id="SM00870">
    <property type="entry name" value="Asparaginase"/>
    <property type="match status" value="1"/>
</dbReference>
<dbReference type="AlphaFoldDB" id="A0A1U9JYN6"/>
<evidence type="ECO:0000256" key="2">
    <source>
        <dbReference type="ARBA" id="ARBA00022801"/>
    </source>
</evidence>
<evidence type="ECO:0000313" key="7">
    <source>
        <dbReference type="EMBL" id="AQS50871.1"/>
    </source>
</evidence>
<dbReference type="Proteomes" id="UP000189369">
    <property type="component" value="Chromosome"/>
</dbReference>
<dbReference type="CDD" id="cd08964">
    <property type="entry name" value="L-asparaginase_II"/>
    <property type="match status" value="1"/>
</dbReference>
<dbReference type="GO" id="GO:0006528">
    <property type="term" value="P:asparagine metabolic process"/>
    <property type="evidence" value="ECO:0007669"/>
    <property type="project" value="InterPro"/>
</dbReference>
<dbReference type="SUPFAM" id="SSF53774">
    <property type="entry name" value="Glutaminase/Asparaginase"/>
    <property type="match status" value="1"/>
</dbReference>
<protein>
    <recommendedName>
        <fullName evidence="9">L-asparaginase</fullName>
    </recommendedName>
</protein>
<feature type="active site" description="O-isoaspartyl threonine intermediate" evidence="3">
    <location>
        <position position="12"/>
    </location>
</feature>
<name>A0A1U9JYN6_9BURK</name>
<dbReference type="InterPro" id="IPR004550">
    <property type="entry name" value="AsnASE_II"/>
</dbReference>
<feature type="binding site" evidence="4">
    <location>
        <begin position="84"/>
        <end position="85"/>
    </location>
    <ligand>
        <name>substrate</name>
    </ligand>
</feature>
<evidence type="ECO:0000256" key="3">
    <source>
        <dbReference type="PIRSR" id="PIRSR001220-1"/>
    </source>
</evidence>
<feature type="domain" description="L-asparaginase N-terminal" evidence="5">
    <location>
        <begin position="3"/>
        <end position="184"/>
    </location>
</feature>
<feature type="binding site" evidence="4">
    <location>
        <position position="63"/>
    </location>
    <ligand>
        <name>substrate</name>
    </ligand>
</feature>
<proteinExistence type="inferred from homology"/>
<dbReference type="PIRSF" id="PIRSF500176">
    <property type="entry name" value="L_ASNase"/>
    <property type="match status" value="1"/>
</dbReference>
<dbReference type="FunFam" id="3.40.50.1170:FF:000001">
    <property type="entry name" value="L-asparaginase 2"/>
    <property type="match status" value="1"/>
</dbReference>
<sequence>MSKIGFISLGGTISMQQSAKGRVPKLGASSLLQSLPQLSEIEVITYETPMMPGASLDLELIHSMAQLINSALEKVDAIVLAQGTDTIEETAFLLSLLTRSDKPIVVTGAMRGADAVSSDGPANLMNAFLIASTQSTRHLGVVVALNEEIHSPYFVTKTHTSSLGAFESYDVGPIGFISEGVVTITSLPCLPRFPNLSFIERVFPAVGLIKASLGEDARVLEAAAELGYEGLVIEATGAGHLSEKWVKPLADLAQKMPVVLATRVPKGKVHTKTYGFPGSERDLLSRGLLPSGYLCALKARLLLIVLLAQNKKREEIKHMFYQVY</sequence>
<dbReference type="PIRSF" id="PIRSF001220">
    <property type="entry name" value="L-ASNase_gatD"/>
    <property type="match status" value="1"/>
</dbReference>
<comment type="similarity">
    <text evidence="1">Belongs to the asparaginase 1 family.</text>
</comment>
<dbReference type="InterPro" id="IPR040919">
    <property type="entry name" value="Asparaginase_C"/>
</dbReference>
<dbReference type="InterPro" id="IPR036152">
    <property type="entry name" value="Asp/glu_Ase-like_sf"/>
</dbReference>
<dbReference type="OrthoDB" id="9788068at2"/>
<keyword evidence="2" id="KW-0378">Hydrolase</keyword>
<evidence type="ECO:0000256" key="4">
    <source>
        <dbReference type="PIRSR" id="PIRSR001220-2"/>
    </source>
</evidence>
<dbReference type="PANTHER" id="PTHR11707:SF28">
    <property type="entry name" value="60 KDA LYSOPHOSPHOLIPASE"/>
    <property type="match status" value="1"/>
</dbReference>
<dbReference type="PROSITE" id="PS51732">
    <property type="entry name" value="ASN_GLN_ASE_3"/>
    <property type="match status" value="1"/>
</dbReference>
<dbReference type="PRINTS" id="PR00139">
    <property type="entry name" value="ASNGLNASE"/>
</dbReference>
<accession>A0A1U9JYN6</accession>
<organism evidence="7 8">
    <name type="scientific">Paenalcaligenes hominis</name>
    <dbReference type="NCBI Taxonomy" id="643674"/>
    <lineage>
        <taxon>Bacteria</taxon>
        <taxon>Pseudomonadati</taxon>
        <taxon>Pseudomonadota</taxon>
        <taxon>Betaproteobacteria</taxon>
        <taxon>Burkholderiales</taxon>
        <taxon>Alcaligenaceae</taxon>
        <taxon>Paenalcaligenes</taxon>
    </lineage>
</organism>
<reference evidence="7 8" key="1">
    <citation type="submission" date="2017-01" db="EMBL/GenBank/DDBJ databases">
        <title>Complete Genome Sequence of Paenalcaligenes hominis, Isolated from a paraplegic Patient with neurogenic bladder.</title>
        <authorList>
            <person name="Mukhopadhyay R."/>
            <person name="Joaquin J."/>
            <person name="Hogue R."/>
            <person name="Kilaru A."/>
            <person name="Jospin G."/>
            <person name="Mars K."/>
            <person name="Eisen J.A."/>
            <person name="Chaturvedi V."/>
        </authorList>
    </citation>
    <scope>NUCLEOTIDE SEQUENCE [LARGE SCALE GENOMIC DNA]</scope>
    <source>
        <strain evidence="7 8">15S00501</strain>
    </source>
</reference>
<gene>
    <name evidence="7" type="ORF">PAEH1_03550</name>
</gene>
<dbReference type="Gene3D" id="3.40.50.40">
    <property type="match status" value="1"/>
</dbReference>
<evidence type="ECO:0000313" key="8">
    <source>
        <dbReference type="Proteomes" id="UP000189369"/>
    </source>
</evidence>
<dbReference type="Gene3D" id="3.40.50.1170">
    <property type="entry name" value="L-asparaginase, N-terminal domain"/>
    <property type="match status" value="1"/>
</dbReference>
<dbReference type="Pfam" id="PF00710">
    <property type="entry name" value="Asparaginase"/>
    <property type="match status" value="1"/>
</dbReference>
<evidence type="ECO:0000259" key="6">
    <source>
        <dbReference type="Pfam" id="PF17763"/>
    </source>
</evidence>
<feature type="domain" description="Asparaginase/glutaminase C-terminal" evidence="6">
    <location>
        <begin position="206"/>
        <end position="320"/>
    </location>
</feature>
<evidence type="ECO:0000259" key="5">
    <source>
        <dbReference type="Pfam" id="PF00710"/>
    </source>
</evidence>
<dbReference type="KEGG" id="phn:PAEH1_03550"/>
<dbReference type="STRING" id="643674.PAEH1_03550"/>
<dbReference type="InterPro" id="IPR037152">
    <property type="entry name" value="L-asparaginase_N_sf"/>
</dbReference>
<dbReference type="GO" id="GO:0004067">
    <property type="term" value="F:asparaginase activity"/>
    <property type="evidence" value="ECO:0007669"/>
    <property type="project" value="UniProtKB-UniRule"/>
</dbReference>
<dbReference type="Pfam" id="PF17763">
    <property type="entry name" value="Asparaginase_C"/>
    <property type="match status" value="1"/>
</dbReference>